<feature type="domain" description="Pyruvate/ketoisovalerate oxidoreductase catalytic" evidence="2">
    <location>
        <begin position="14"/>
        <end position="177"/>
    </location>
</feature>
<evidence type="ECO:0000313" key="3">
    <source>
        <dbReference type="EMBL" id="SMC17957.1"/>
    </source>
</evidence>
<dbReference type="InterPro" id="IPR051626">
    <property type="entry name" value="Oxidoreductase_gamma_subunit"/>
</dbReference>
<dbReference type="Gene3D" id="3.40.920.10">
    <property type="entry name" value="Pyruvate-ferredoxin oxidoreductase, PFOR, domain III"/>
    <property type="match status" value="1"/>
</dbReference>
<dbReference type="GO" id="GO:0016625">
    <property type="term" value="F:oxidoreductase activity, acting on the aldehyde or oxo group of donors, iron-sulfur protein as acceptor"/>
    <property type="evidence" value="ECO:0007669"/>
    <property type="project" value="InterPro"/>
</dbReference>
<dbReference type="InterPro" id="IPR002869">
    <property type="entry name" value="Pyrv_flavodox_OxRed_cen"/>
</dbReference>
<dbReference type="OrthoDB" id="9794954at2"/>
<keyword evidence="4" id="KW-1185">Reference proteome</keyword>
<dbReference type="STRING" id="1121390.SAMN02746041_00431"/>
<dbReference type="InterPro" id="IPR019752">
    <property type="entry name" value="Pyrv/ketoisovalerate_OxRed_cat"/>
</dbReference>
<proteinExistence type="predicted"/>
<dbReference type="InterPro" id="IPR011894">
    <property type="entry name" value="PorC_KorC"/>
</dbReference>
<protein>
    <submittedName>
        <fullName evidence="3">Pyruvate ferredoxin oxidoreductase, gamma subunit</fullName>
    </submittedName>
</protein>
<gene>
    <name evidence="3" type="ORF">SAMN02746041_00431</name>
</gene>
<keyword evidence="3" id="KW-0670">Pyruvate</keyword>
<dbReference type="EMBL" id="FWXF01000001">
    <property type="protein sequence ID" value="SMC17957.1"/>
    <property type="molecule type" value="Genomic_DNA"/>
</dbReference>
<dbReference type="SUPFAM" id="SSF53323">
    <property type="entry name" value="Pyruvate-ferredoxin oxidoreductase, PFOR, domain III"/>
    <property type="match status" value="1"/>
</dbReference>
<keyword evidence="1" id="KW-0560">Oxidoreductase</keyword>
<dbReference type="Proteomes" id="UP000192783">
    <property type="component" value="Unassembled WGS sequence"/>
</dbReference>
<evidence type="ECO:0000259" key="2">
    <source>
        <dbReference type="Pfam" id="PF01558"/>
    </source>
</evidence>
<reference evidence="3 4" key="1">
    <citation type="submission" date="2017-04" db="EMBL/GenBank/DDBJ databases">
        <authorList>
            <person name="Afonso C.L."/>
            <person name="Miller P.J."/>
            <person name="Scott M.A."/>
            <person name="Spackman E."/>
            <person name="Goraichik I."/>
            <person name="Dimitrov K.M."/>
            <person name="Suarez D.L."/>
            <person name="Swayne D.E."/>
        </authorList>
    </citation>
    <scope>NUCLEOTIDE SEQUENCE [LARGE SCALE GENOMIC DNA]</scope>
    <source>
        <strain evidence="3 4">DSM 13146</strain>
    </source>
</reference>
<name>A0A1W1X233_9BACT</name>
<accession>A0A1W1X233</accession>
<dbReference type="Pfam" id="PF01558">
    <property type="entry name" value="POR"/>
    <property type="match status" value="1"/>
</dbReference>
<sequence>MKRKYIQVRWHGRGGQGAVTAAMILSEAAFEEGYRGVTAAPFFGAERRGAPVIATNRFSWRPIRTYSLVVEPDIVVVLDETLVETVDVTAGLAADGLVLINSRRHPEDFPFSDRFTVATTDATRCAKEAGLVIAGAVISNTAILGGFARATSLVSLESLEKALANHFHGDALEKNRRGGQLAFERTILAGECTLECA</sequence>
<dbReference type="AlphaFoldDB" id="A0A1W1X233"/>
<evidence type="ECO:0000256" key="1">
    <source>
        <dbReference type="ARBA" id="ARBA00023002"/>
    </source>
</evidence>
<dbReference type="PANTHER" id="PTHR43366:SF1">
    <property type="entry name" value="PYRUVATE SYNTHASE SUBUNIT PORC"/>
    <property type="match status" value="1"/>
</dbReference>
<evidence type="ECO:0000313" key="4">
    <source>
        <dbReference type="Proteomes" id="UP000192783"/>
    </source>
</evidence>
<dbReference type="RefSeq" id="WP_084055885.1">
    <property type="nucleotide sequence ID" value="NZ_FWXF01000001.1"/>
</dbReference>
<dbReference type="PANTHER" id="PTHR43366">
    <property type="entry name" value="PYRUVATE SYNTHASE SUBUNIT PORC"/>
    <property type="match status" value="1"/>
</dbReference>
<dbReference type="NCBIfam" id="TIGR02175">
    <property type="entry name" value="PorC_KorC"/>
    <property type="match status" value="1"/>
</dbReference>
<organism evidence="3 4">
    <name type="scientific">Desulfacinum hydrothermale DSM 13146</name>
    <dbReference type="NCBI Taxonomy" id="1121390"/>
    <lineage>
        <taxon>Bacteria</taxon>
        <taxon>Pseudomonadati</taxon>
        <taxon>Thermodesulfobacteriota</taxon>
        <taxon>Syntrophobacteria</taxon>
        <taxon>Syntrophobacterales</taxon>
        <taxon>Syntrophobacteraceae</taxon>
        <taxon>Desulfacinum</taxon>
    </lineage>
</organism>